<dbReference type="GO" id="GO:0005886">
    <property type="term" value="C:plasma membrane"/>
    <property type="evidence" value="ECO:0007669"/>
    <property type="project" value="TreeGrafter"/>
</dbReference>
<evidence type="ECO:0000259" key="5">
    <source>
        <dbReference type="PROSITE" id="PS50850"/>
    </source>
</evidence>
<feature type="transmembrane region" description="Helical" evidence="4">
    <location>
        <begin position="116"/>
        <end position="137"/>
    </location>
</feature>
<name>A0A2S7DAM0_9XANT</name>
<feature type="transmembrane region" description="Helical" evidence="4">
    <location>
        <begin position="149"/>
        <end position="166"/>
    </location>
</feature>
<dbReference type="InterPro" id="IPR011701">
    <property type="entry name" value="MFS"/>
</dbReference>
<feature type="transmembrane region" description="Helical" evidence="4">
    <location>
        <begin position="348"/>
        <end position="370"/>
    </location>
</feature>
<dbReference type="OrthoDB" id="9781976at2"/>
<feature type="transmembrane region" description="Helical" evidence="4">
    <location>
        <begin position="178"/>
        <end position="196"/>
    </location>
</feature>
<dbReference type="PANTHER" id="PTHR23521:SF3">
    <property type="entry name" value="MFS TRANSPORTER"/>
    <property type="match status" value="1"/>
</dbReference>
<reference evidence="6 7" key="1">
    <citation type="submission" date="2016-08" db="EMBL/GenBank/DDBJ databases">
        <authorList>
            <person name="Seilhamer J.J."/>
        </authorList>
    </citation>
    <scope>NUCLEOTIDE SEQUENCE [LARGE SCALE GENOMIC DNA]</scope>
    <source>
        <strain evidence="6 7">CFBP4644</strain>
    </source>
</reference>
<feature type="transmembrane region" description="Helical" evidence="4">
    <location>
        <begin position="255"/>
        <end position="280"/>
    </location>
</feature>
<feature type="transmembrane region" description="Helical" evidence="4">
    <location>
        <begin position="292"/>
        <end position="311"/>
    </location>
</feature>
<dbReference type="InterPro" id="IPR036259">
    <property type="entry name" value="MFS_trans_sf"/>
</dbReference>
<feature type="transmembrane region" description="Helical" evidence="4">
    <location>
        <begin position="58"/>
        <end position="78"/>
    </location>
</feature>
<feature type="domain" description="Major facilitator superfamily (MFS) profile" evidence="5">
    <location>
        <begin position="21"/>
        <end position="405"/>
    </location>
</feature>
<dbReference type="PANTHER" id="PTHR23521">
    <property type="entry name" value="TRANSPORTER MFS SUPERFAMILY"/>
    <property type="match status" value="1"/>
</dbReference>
<proteinExistence type="predicted"/>
<gene>
    <name evidence="6" type="ORF">XmelCFBP4644_18730</name>
</gene>
<dbReference type="Gene3D" id="1.20.1250.20">
    <property type="entry name" value="MFS general substrate transporter like domains"/>
    <property type="match status" value="1"/>
</dbReference>
<dbReference type="Proteomes" id="UP000239865">
    <property type="component" value="Unassembled WGS sequence"/>
</dbReference>
<evidence type="ECO:0000256" key="2">
    <source>
        <dbReference type="ARBA" id="ARBA00022989"/>
    </source>
</evidence>
<accession>A0A2S7DAM0</accession>
<dbReference type="AlphaFoldDB" id="A0A2S7DAM0"/>
<feature type="transmembrane region" description="Helical" evidence="4">
    <location>
        <begin position="229"/>
        <end position="249"/>
    </location>
</feature>
<dbReference type="PROSITE" id="PS50850">
    <property type="entry name" value="MFS"/>
    <property type="match status" value="1"/>
</dbReference>
<feature type="transmembrane region" description="Helical" evidence="4">
    <location>
        <begin position="317"/>
        <end position="336"/>
    </location>
</feature>
<comment type="caution">
    <text evidence="6">The sequence shown here is derived from an EMBL/GenBank/DDBJ whole genome shotgun (WGS) entry which is preliminary data.</text>
</comment>
<dbReference type="InterPro" id="IPR020846">
    <property type="entry name" value="MFS_dom"/>
</dbReference>
<feature type="transmembrane region" description="Helical" evidence="4">
    <location>
        <begin position="21"/>
        <end position="38"/>
    </location>
</feature>
<feature type="transmembrane region" description="Helical" evidence="4">
    <location>
        <begin position="90"/>
        <end position="110"/>
    </location>
</feature>
<evidence type="ECO:0000313" key="6">
    <source>
        <dbReference type="EMBL" id="PPU70847.1"/>
    </source>
</evidence>
<evidence type="ECO:0000256" key="3">
    <source>
        <dbReference type="ARBA" id="ARBA00023136"/>
    </source>
</evidence>
<keyword evidence="1 4" id="KW-0812">Transmembrane</keyword>
<evidence type="ECO:0000313" key="7">
    <source>
        <dbReference type="Proteomes" id="UP000239865"/>
    </source>
</evidence>
<evidence type="ECO:0000256" key="4">
    <source>
        <dbReference type="SAM" id="Phobius"/>
    </source>
</evidence>
<protein>
    <submittedName>
        <fullName evidence="6">MFS transporter</fullName>
    </submittedName>
</protein>
<feature type="transmembrane region" description="Helical" evidence="4">
    <location>
        <begin position="382"/>
        <end position="401"/>
    </location>
</feature>
<keyword evidence="3 4" id="KW-0472">Membrane</keyword>
<dbReference type="GO" id="GO:0022857">
    <property type="term" value="F:transmembrane transporter activity"/>
    <property type="evidence" value="ECO:0007669"/>
    <property type="project" value="InterPro"/>
</dbReference>
<dbReference type="SUPFAM" id="SSF103473">
    <property type="entry name" value="MFS general substrate transporter"/>
    <property type="match status" value="1"/>
</dbReference>
<dbReference type="Pfam" id="PF07690">
    <property type="entry name" value="MFS_1"/>
    <property type="match status" value="1"/>
</dbReference>
<evidence type="ECO:0000256" key="1">
    <source>
        <dbReference type="ARBA" id="ARBA00022692"/>
    </source>
</evidence>
<sequence>MRTDRADSMSSAITTSRRSSAALATIVVAQLFGTSLWFSANSAADDVMRQWNVGAAAIGWLTMATQVGFILGTLSFALSGLADRFAASRLFACCAVAGAACNLGFALFASDVATGVLWRFAVGLCLAGIYPIGMKLVVQWAPQHAGKALAWLVGMLTLGTALPQGIKAVGGSLPWQTPMVAASVLAVIAAVMILRLGQAPGAPPQAGGRLAFGAVWQSFALKDFRAATFGYFGHMWELYAMWTLTPLLIARTGLAQALGVSAATLAFVVIAAGAAGCVLGGQLSARIGSARVAAFAMGVSALCCLAFPWVAAQTATAALALMVIWGASVVADSPQFSALAARACPAPIVGSALSIQNAIGFAITVVAIGITTRLVDLLGLQIAWVLLPGPLLGLIALMPLWRRRPGTLA</sequence>
<dbReference type="EMBL" id="MDEH01000015">
    <property type="protein sequence ID" value="PPU70847.1"/>
    <property type="molecule type" value="Genomic_DNA"/>
</dbReference>
<keyword evidence="2 4" id="KW-1133">Transmembrane helix</keyword>
<organism evidence="6 7">
    <name type="scientific">Xanthomonas melonis</name>
    <dbReference type="NCBI Taxonomy" id="56456"/>
    <lineage>
        <taxon>Bacteria</taxon>
        <taxon>Pseudomonadati</taxon>
        <taxon>Pseudomonadota</taxon>
        <taxon>Gammaproteobacteria</taxon>
        <taxon>Lysobacterales</taxon>
        <taxon>Lysobacteraceae</taxon>
        <taxon>Xanthomonas</taxon>
    </lineage>
</organism>